<dbReference type="EC" id="1.1.1.205" evidence="13 20"/>
<dbReference type="GO" id="GO:0003938">
    <property type="term" value="F:IMP dehydrogenase activity"/>
    <property type="evidence" value="ECO:0007669"/>
    <property type="project" value="UniProtKB-UniRule"/>
</dbReference>
<feature type="binding site" evidence="13 15">
    <location>
        <begin position="357"/>
        <end position="358"/>
    </location>
    <ligand>
        <name>IMP</name>
        <dbReference type="ChEBI" id="CHEBI:58053"/>
    </ligand>
</feature>
<dbReference type="GO" id="GO:0006183">
    <property type="term" value="P:GTP biosynthetic process"/>
    <property type="evidence" value="ECO:0007669"/>
    <property type="project" value="TreeGrafter"/>
</dbReference>
<dbReference type="NCBIfam" id="TIGR01302">
    <property type="entry name" value="IMP_dehydrog"/>
    <property type="match status" value="1"/>
</dbReference>
<dbReference type="GO" id="GO:0000166">
    <property type="term" value="F:nucleotide binding"/>
    <property type="evidence" value="ECO:0007669"/>
    <property type="project" value="UniProtKB-UniRule"/>
</dbReference>
<evidence type="ECO:0000256" key="8">
    <source>
        <dbReference type="ARBA" id="ARBA00022958"/>
    </source>
</evidence>
<evidence type="ECO:0000256" key="15">
    <source>
        <dbReference type="PIRSR" id="PIRSR000130-2"/>
    </source>
</evidence>
<evidence type="ECO:0000256" key="2">
    <source>
        <dbReference type="ARBA" id="ARBA00005502"/>
    </source>
</evidence>
<feature type="binding site" evidence="13 15">
    <location>
        <begin position="381"/>
        <end position="385"/>
    </location>
    <ligand>
        <name>IMP</name>
        <dbReference type="ChEBI" id="CHEBI:58053"/>
    </ligand>
</feature>
<keyword evidence="7 13" id="KW-0658">Purine biosynthesis</keyword>
<feature type="active site" description="Proton acceptor" evidence="13 14">
    <location>
        <position position="397"/>
    </location>
</feature>
<dbReference type="CDD" id="cd00381">
    <property type="entry name" value="IMPDH"/>
    <property type="match status" value="1"/>
</dbReference>
<organism evidence="22">
    <name type="scientific">Campylobacter sp. CCS1377</name>
    <dbReference type="NCBI Taxonomy" id="3158229"/>
    <lineage>
        <taxon>Bacteria</taxon>
        <taxon>Pseudomonadati</taxon>
        <taxon>Campylobacterota</taxon>
        <taxon>Epsilonproteobacteria</taxon>
        <taxon>Campylobacterales</taxon>
        <taxon>Campylobacteraceae</taxon>
        <taxon>Campylobacter</taxon>
    </lineage>
</organism>
<evidence type="ECO:0000256" key="20">
    <source>
        <dbReference type="RuleBase" id="RU003928"/>
    </source>
</evidence>
<dbReference type="SUPFAM" id="SSF51412">
    <property type="entry name" value="Inosine monophosphate dehydrogenase (IMPDH)"/>
    <property type="match status" value="2"/>
</dbReference>
<feature type="active site" description="Thioimidate intermediate" evidence="13 14">
    <location>
        <position position="301"/>
    </location>
</feature>
<dbReference type="RefSeq" id="WP_348519091.1">
    <property type="nucleotide sequence ID" value="NZ_CP155620.1"/>
</dbReference>
<dbReference type="Gene3D" id="3.20.20.70">
    <property type="entry name" value="Aldolase class I"/>
    <property type="match status" value="1"/>
</dbReference>
<evidence type="ECO:0000256" key="19">
    <source>
        <dbReference type="RuleBase" id="RU003927"/>
    </source>
</evidence>
<protein>
    <recommendedName>
        <fullName evidence="13 20">Inosine-5'-monophosphate dehydrogenase</fullName>
        <shortName evidence="13">IMP dehydrogenase</shortName>
        <shortName evidence="13">IMPD</shortName>
        <shortName evidence="13">IMPDH</shortName>
        <ecNumber evidence="13 20">1.1.1.205</ecNumber>
    </recommendedName>
</protein>
<feature type="binding site" evidence="13">
    <location>
        <position position="467"/>
    </location>
    <ligand>
        <name>K(+)</name>
        <dbReference type="ChEBI" id="CHEBI:29103"/>
        <note>ligand shared between two tetrameric partners</note>
    </ligand>
</feature>
<accession>A0AAU7E9X6</accession>
<feature type="binding site" evidence="16">
    <location>
        <begin position="244"/>
        <end position="246"/>
    </location>
    <ligand>
        <name>NAD(+)</name>
        <dbReference type="ChEBI" id="CHEBI:57540"/>
    </ligand>
</feature>
<keyword evidence="6 13" id="KW-0332">GMP biosynthesis</keyword>
<dbReference type="PIRSF" id="PIRSF000130">
    <property type="entry name" value="IMPDH"/>
    <property type="match status" value="1"/>
</dbReference>
<feature type="binding site" evidence="13 15">
    <location>
        <begin position="334"/>
        <end position="336"/>
    </location>
    <ligand>
        <name>IMP</name>
        <dbReference type="ChEBI" id="CHEBI:58053"/>
    </ligand>
</feature>
<evidence type="ECO:0000256" key="6">
    <source>
        <dbReference type="ARBA" id="ARBA00022749"/>
    </source>
</evidence>
<gene>
    <name evidence="13 22" type="primary">guaB</name>
    <name evidence="22" type="ORF">AAH949_04400</name>
</gene>
<name>A0AAU7E9X6_9BACT</name>
<keyword evidence="9 13" id="KW-0560">Oxidoreductase</keyword>
<dbReference type="EMBL" id="CP155620">
    <property type="protein sequence ID" value="XBJ30073.1"/>
    <property type="molecule type" value="Genomic_DNA"/>
</dbReference>
<feature type="domain" description="CBS" evidence="21">
    <location>
        <begin position="152"/>
        <end position="209"/>
    </location>
</feature>
<dbReference type="PANTHER" id="PTHR11911">
    <property type="entry name" value="INOSINE-5-MONOPHOSPHATE DEHYDROGENASE RELATED"/>
    <property type="match status" value="1"/>
</dbReference>
<feature type="binding site" description="in other chain" evidence="13 17">
    <location>
        <position position="301"/>
    </location>
    <ligand>
        <name>K(+)</name>
        <dbReference type="ChEBI" id="CHEBI:29103"/>
        <note>ligand shared between two tetrameric partners</note>
    </ligand>
</feature>
<evidence type="ECO:0000256" key="5">
    <source>
        <dbReference type="ARBA" id="ARBA00022737"/>
    </source>
</evidence>
<evidence type="ECO:0000256" key="12">
    <source>
        <dbReference type="ARBA" id="ARBA00048028"/>
    </source>
</evidence>
<dbReference type="CDD" id="cd04601">
    <property type="entry name" value="CBS_pair_IMPDH"/>
    <property type="match status" value="1"/>
</dbReference>
<keyword evidence="5" id="KW-0677">Repeat</keyword>
<dbReference type="PROSITE" id="PS00487">
    <property type="entry name" value="IMP_DH_GMP_RED"/>
    <property type="match status" value="1"/>
</dbReference>
<dbReference type="Pfam" id="PF00571">
    <property type="entry name" value="CBS"/>
    <property type="match status" value="2"/>
</dbReference>
<feature type="binding site" evidence="13 15">
    <location>
        <position position="299"/>
    </location>
    <ligand>
        <name>IMP</name>
        <dbReference type="ChEBI" id="CHEBI:58053"/>
    </ligand>
</feature>
<dbReference type="Pfam" id="PF00478">
    <property type="entry name" value="IMPDH"/>
    <property type="match status" value="1"/>
</dbReference>
<reference evidence="22" key="1">
    <citation type="submission" date="2024-05" db="EMBL/GenBank/DDBJ databases">
        <title>Campylobacter coli isolated from environmental waters in Slovenia.</title>
        <authorList>
            <person name="Zautner A.E."/>
            <person name="Bunk B."/>
            <person name="Riedel T."/>
            <person name="Sproeer C."/>
        </authorList>
    </citation>
    <scope>NUCLEOTIDE SEQUENCE</scope>
    <source>
        <strain evidence="22">CCS1377</strain>
    </source>
</reference>
<evidence type="ECO:0000256" key="11">
    <source>
        <dbReference type="ARBA" id="ARBA00023122"/>
    </source>
</evidence>
<comment type="function">
    <text evidence="13">Catalyzes the conversion of inosine 5'-phosphate (IMP) to xanthosine 5'-phosphate (XMP), the first committed and rate-limiting step in the de novo synthesis of guanine nucleotides, and therefore plays an important role in the regulation of cell growth.</text>
</comment>
<evidence type="ECO:0000256" key="1">
    <source>
        <dbReference type="ARBA" id="ARBA00001958"/>
    </source>
</evidence>
<evidence type="ECO:0000256" key="18">
    <source>
        <dbReference type="PROSITE-ProRule" id="PRU00703"/>
    </source>
</evidence>
<dbReference type="FunFam" id="3.20.20.70:FF:000003">
    <property type="entry name" value="GMP reductase"/>
    <property type="match status" value="1"/>
</dbReference>
<evidence type="ECO:0000256" key="3">
    <source>
        <dbReference type="ARBA" id="ARBA00011881"/>
    </source>
</evidence>
<keyword evidence="10 13" id="KW-0520">NAD</keyword>
<comment type="similarity">
    <text evidence="2 13 19">Belongs to the IMPDH/GMPR family.</text>
</comment>
<dbReference type="GO" id="GO:0046872">
    <property type="term" value="F:metal ion binding"/>
    <property type="evidence" value="ECO:0007669"/>
    <property type="project" value="UniProtKB-UniRule"/>
</dbReference>
<dbReference type="PANTHER" id="PTHR11911:SF111">
    <property type="entry name" value="INOSINE-5'-MONOPHOSPHATE DEHYDROGENASE"/>
    <property type="match status" value="1"/>
</dbReference>
<comment type="catalytic activity">
    <reaction evidence="12 13 20">
        <text>IMP + NAD(+) + H2O = XMP + NADH + H(+)</text>
        <dbReference type="Rhea" id="RHEA:11708"/>
        <dbReference type="ChEBI" id="CHEBI:15377"/>
        <dbReference type="ChEBI" id="CHEBI:15378"/>
        <dbReference type="ChEBI" id="CHEBI:57464"/>
        <dbReference type="ChEBI" id="CHEBI:57540"/>
        <dbReference type="ChEBI" id="CHEBI:57945"/>
        <dbReference type="ChEBI" id="CHEBI:58053"/>
        <dbReference type="EC" id="1.1.1.205"/>
    </reaction>
</comment>
<dbReference type="SMART" id="SM01240">
    <property type="entry name" value="IMPDH"/>
    <property type="match status" value="1"/>
</dbReference>
<dbReference type="AlphaFoldDB" id="A0AAU7E9X6"/>
<evidence type="ECO:0000256" key="13">
    <source>
        <dbReference type="HAMAP-Rule" id="MF_01964"/>
    </source>
</evidence>
<dbReference type="InterPro" id="IPR001093">
    <property type="entry name" value="IMP_DH_GMPRt"/>
</dbReference>
<feature type="binding site" description="in other chain" evidence="13 17">
    <location>
        <position position="298"/>
    </location>
    <ligand>
        <name>K(+)</name>
        <dbReference type="ChEBI" id="CHEBI:29103"/>
        <note>ligand shared between two tetrameric partners</note>
    </ligand>
</feature>
<dbReference type="InterPro" id="IPR013785">
    <property type="entry name" value="Aldolase_TIM"/>
</dbReference>
<feature type="binding site" description="in other chain" evidence="13 17">
    <location>
        <position position="296"/>
    </location>
    <ligand>
        <name>K(+)</name>
        <dbReference type="ChEBI" id="CHEBI:29103"/>
        <note>ligand shared between two tetrameric partners</note>
    </ligand>
</feature>
<feature type="binding site" evidence="13 16">
    <location>
        <begin position="294"/>
        <end position="296"/>
    </location>
    <ligand>
        <name>NAD(+)</name>
        <dbReference type="ChEBI" id="CHEBI:57540"/>
    </ligand>
</feature>
<feature type="binding site" evidence="13">
    <location>
        <position position="244"/>
    </location>
    <ligand>
        <name>NAD(+)</name>
        <dbReference type="ChEBI" id="CHEBI:57540"/>
    </ligand>
</feature>
<comment type="caution">
    <text evidence="13">Lacks conserved residue(s) required for the propagation of feature annotation.</text>
</comment>
<evidence type="ECO:0000256" key="4">
    <source>
        <dbReference type="ARBA" id="ARBA00022723"/>
    </source>
</evidence>
<comment type="activity regulation">
    <text evidence="13">Mycophenolic acid (MPA) is a non-competitive inhibitor that prevents formation of the closed enzyme conformation by binding to the same site as the amobile flap. In contrast, mizoribine monophosphate (MZP) is a competitive inhibitor that induces the closed conformation. MPA is a potent inhibitor of mammalian IMPDHs but a poor inhibitor of the bacterial enzymes. MZP is a more potent inhibitor of bacterial IMPDH.</text>
</comment>
<keyword evidence="4 13" id="KW-0479">Metal-binding</keyword>
<comment type="pathway">
    <text evidence="13 20">Purine metabolism; XMP biosynthesis via de novo pathway; XMP from IMP: step 1/1.</text>
</comment>
<comment type="subunit">
    <text evidence="3 13">Homotetramer.</text>
</comment>
<keyword evidence="11 18" id="KW-0129">CBS domain</keyword>
<feature type="binding site" evidence="13">
    <location>
        <position position="465"/>
    </location>
    <ligand>
        <name>K(+)</name>
        <dbReference type="ChEBI" id="CHEBI:29103"/>
        <note>ligand shared between two tetrameric partners</note>
    </ligand>
</feature>
<keyword evidence="8 13" id="KW-0630">Potassium</keyword>
<dbReference type="HAMAP" id="MF_01964">
    <property type="entry name" value="IMPDH"/>
    <property type="match status" value="1"/>
</dbReference>
<feature type="binding site" evidence="13">
    <location>
        <position position="466"/>
    </location>
    <ligand>
        <name>K(+)</name>
        <dbReference type="ChEBI" id="CHEBI:29103"/>
        <note>ligand shared between two tetrameric partners</note>
    </ligand>
</feature>
<comment type="cofactor">
    <cofactor evidence="1 13">
        <name>K(+)</name>
        <dbReference type="ChEBI" id="CHEBI:29103"/>
    </cofactor>
</comment>
<evidence type="ECO:0000256" key="17">
    <source>
        <dbReference type="PIRSR" id="PIRSR000130-4"/>
    </source>
</evidence>
<evidence type="ECO:0000256" key="7">
    <source>
        <dbReference type="ARBA" id="ARBA00022755"/>
    </source>
</evidence>
<evidence type="ECO:0000256" key="9">
    <source>
        <dbReference type="ARBA" id="ARBA00023002"/>
    </source>
</evidence>
<proteinExistence type="inferred from homology"/>
<evidence type="ECO:0000256" key="14">
    <source>
        <dbReference type="PIRSR" id="PIRSR000130-1"/>
    </source>
</evidence>
<sequence length="485" mass="52111">MKILKRALTFEDVLLVPAYSEVLPKQVDIKSKLTKNITLNIPLISAAMDTVTEHRAAIMMARLGGMGVIHKNMDITAQVREVKRVKKSESGVIIDPIFIGPKASVYEALELMAEYRISGVPVVDENRKLIGILTNRDLRFESDFETLVENVMTKAPLITAPKGCTLDDAEKIFSTNKVEKLPIVDHEGHLEGLITIKDLKKRKEYPNANKDNFGRLRVAAAIGVGQMNRVDALVEAGVDAVVLDSAHGHSKGIIDTIKAIKEKYPNLDLIAGNVATAAATKALCEAGVDAVKVGIGPGSICTTRIVSGVGVPQISAIDECAIEAQKYNVPVIADGGIKYSGDIAKAIAAGASSVMIGSLLAGTDESPGELFTYQGRQYKSYRGMGSLGAMQKGSSDRYFQEGTAQDKLVPEGIEGRVPYVGSIKSVIHQLLGGLRSSMGYVGAANIEIFKEKAEFVEITSAGLKESHVHDVTITHEAPNYKVNNQ</sequence>
<dbReference type="PROSITE" id="PS51371">
    <property type="entry name" value="CBS"/>
    <property type="match status" value="2"/>
</dbReference>
<dbReference type="InterPro" id="IPR000644">
    <property type="entry name" value="CBS_dom"/>
</dbReference>
<dbReference type="SMART" id="SM00116">
    <property type="entry name" value="CBS"/>
    <property type="match status" value="2"/>
</dbReference>
<evidence type="ECO:0000256" key="10">
    <source>
        <dbReference type="ARBA" id="ARBA00023027"/>
    </source>
</evidence>
<dbReference type="GO" id="GO:0006177">
    <property type="term" value="P:GMP biosynthetic process"/>
    <property type="evidence" value="ECO:0007669"/>
    <property type="project" value="UniProtKB-UniRule"/>
</dbReference>
<dbReference type="InterPro" id="IPR005990">
    <property type="entry name" value="IMP_DH"/>
</dbReference>
<feature type="domain" description="CBS" evidence="21">
    <location>
        <begin position="92"/>
        <end position="149"/>
    </location>
</feature>
<dbReference type="InterPro" id="IPR015875">
    <property type="entry name" value="IMP_DH/GMP_Rdtase_CS"/>
</dbReference>
<feature type="binding site" evidence="13 15">
    <location>
        <position position="411"/>
    </location>
    <ligand>
        <name>IMP</name>
        <dbReference type="ChEBI" id="CHEBI:58053"/>
    </ligand>
</feature>
<evidence type="ECO:0000313" key="22">
    <source>
        <dbReference type="EMBL" id="XBJ30073.1"/>
    </source>
</evidence>
<evidence type="ECO:0000256" key="16">
    <source>
        <dbReference type="PIRSR" id="PIRSR000130-3"/>
    </source>
</evidence>
<evidence type="ECO:0000259" key="21">
    <source>
        <dbReference type="PROSITE" id="PS51371"/>
    </source>
</evidence>